<accession>A0AAD2CMW8</accession>
<evidence type="ECO:0000313" key="2">
    <source>
        <dbReference type="EMBL" id="CAJ1940206.1"/>
    </source>
</evidence>
<reference evidence="2" key="1">
    <citation type="submission" date="2023-08" db="EMBL/GenBank/DDBJ databases">
        <authorList>
            <person name="Audoor S."/>
            <person name="Bilcke G."/>
        </authorList>
    </citation>
    <scope>NUCLEOTIDE SEQUENCE</scope>
</reference>
<organism evidence="2 3">
    <name type="scientific">Cylindrotheca closterium</name>
    <dbReference type="NCBI Taxonomy" id="2856"/>
    <lineage>
        <taxon>Eukaryota</taxon>
        <taxon>Sar</taxon>
        <taxon>Stramenopiles</taxon>
        <taxon>Ochrophyta</taxon>
        <taxon>Bacillariophyta</taxon>
        <taxon>Bacillariophyceae</taxon>
        <taxon>Bacillariophycidae</taxon>
        <taxon>Bacillariales</taxon>
        <taxon>Bacillariaceae</taxon>
        <taxon>Cylindrotheca</taxon>
    </lineage>
</organism>
<name>A0AAD2CMW8_9STRA</name>
<comment type="caution">
    <text evidence="2">The sequence shown here is derived from an EMBL/GenBank/DDBJ whole genome shotgun (WGS) entry which is preliminary data.</text>
</comment>
<feature type="region of interest" description="Disordered" evidence="1">
    <location>
        <begin position="69"/>
        <end position="94"/>
    </location>
</feature>
<evidence type="ECO:0000313" key="3">
    <source>
        <dbReference type="Proteomes" id="UP001295423"/>
    </source>
</evidence>
<evidence type="ECO:0000256" key="1">
    <source>
        <dbReference type="SAM" id="MobiDB-lite"/>
    </source>
</evidence>
<dbReference type="Proteomes" id="UP001295423">
    <property type="component" value="Unassembled WGS sequence"/>
</dbReference>
<gene>
    <name evidence="2" type="ORF">CYCCA115_LOCUS6926</name>
</gene>
<dbReference type="AlphaFoldDB" id="A0AAD2CMW8"/>
<dbReference type="EMBL" id="CAKOGP040000890">
    <property type="protein sequence ID" value="CAJ1940206.1"/>
    <property type="molecule type" value="Genomic_DNA"/>
</dbReference>
<feature type="region of interest" description="Disordered" evidence="1">
    <location>
        <begin position="175"/>
        <end position="208"/>
    </location>
</feature>
<protein>
    <submittedName>
        <fullName evidence="2">Uncharacterized protein</fullName>
    </submittedName>
</protein>
<proteinExistence type="predicted"/>
<feature type="compositionally biased region" description="Polar residues" evidence="1">
    <location>
        <begin position="187"/>
        <end position="200"/>
    </location>
</feature>
<sequence length="220" mass="25796">MTRLLHTCRCIKFNNRNDIARQLSSSSSSEITRSDIVDEASALTRSLYRLCLRSVKVIRHGNEFDEKDFQRRDEEFSNPTPGGVMSMAPPPNREDELRSRAEYYQSYAREYFIQESDCLDNDPLQERDIRRFLYYLRKGEKDRKWLLGDMLFPDPYKTAFDVERIEKFESMTKTYLGEDEEEEIAEGTNTGSSEATTSNGDDYFADAEDDLPDWVKKHMK</sequence>
<keyword evidence="3" id="KW-1185">Reference proteome</keyword>